<dbReference type="SMART" id="SM00220">
    <property type="entry name" value="S_TKc"/>
    <property type="match status" value="1"/>
</dbReference>
<keyword evidence="4 5" id="KW-0067">ATP-binding</keyword>
<name>A0A383V2H6_TETOB</name>
<accession>A0A383V2H6</accession>
<feature type="region of interest" description="Disordered" evidence="6">
    <location>
        <begin position="797"/>
        <end position="869"/>
    </location>
</feature>
<evidence type="ECO:0000259" key="7">
    <source>
        <dbReference type="PROSITE" id="PS50011"/>
    </source>
</evidence>
<dbReference type="Gene3D" id="1.10.510.10">
    <property type="entry name" value="Transferase(Phosphotransferase) domain 1"/>
    <property type="match status" value="1"/>
</dbReference>
<evidence type="ECO:0000256" key="4">
    <source>
        <dbReference type="ARBA" id="ARBA00022840"/>
    </source>
</evidence>
<dbReference type="AlphaFoldDB" id="A0A383V2H6"/>
<dbReference type="PROSITE" id="PS50011">
    <property type="entry name" value="PROTEIN_KINASE_DOM"/>
    <property type="match status" value="1"/>
</dbReference>
<evidence type="ECO:0000313" key="8">
    <source>
        <dbReference type="EMBL" id="SZX59768.1"/>
    </source>
</evidence>
<dbReference type="GO" id="GO:0005524">
    <property type="term" value="F:ATP binding"/>
    <property type="evidence" value="ECO:0007669"/>
    <property type="project" value="UniProtKB-UniRule"/>
</dbReference>
<feature type="compositionally biased region" description="Pro residues" evidence="6">
    <location>
        <begin position="823"/>
        <end position="835"/>
    </location>
</feature>
<dbReference type="SUPFAM" id="SSF56112">
    <property type="entry name" value="Protein kinase-like (PK-like)"/>
    <property type="match status" value="1"/>
</dbReference>
<dbReference type="InterPro" id="IPR017441">
    <property type="entry name" value="Protein_kinase_ATP_BS"/>
</dbReference>
<dbReference type="InterPro" id="IPR011009">
    <property type="entry name" value="Kinase-like_dom_sf"/>
</dbReference>
<feature type="binding site" evidence="5">
    <location>
        <position position="937"/>
    </location>
    <ligand>
        <name>ATP</name>
        <dbReference type="ChEBI" id="CHEBI:30616"/>
    </ligand>
</feature>
<feature type="compositionally biased region" description="Low complexity" evidence="6">
    <location>
        <begin position="843"/>
        <end position="867"/>
    </location>
</feature>
<evidence type="ECO:0000256" key="6">
    <source>
        <dbReference type="SAM" id="MobiDB-lite"/>
    </source>
</evidence>
<evidence type="ECO:0000256" key="3">
    <source>
        <dbReference type="ARBA" id="ARBA00022777"/>
    </source>
</evidence>
<keyword evidence="3" id="KW-0418">Kinase</keyword>
<gene>
    <name evidence="8" type="ORF">BQ4739_LOCUS377</name>
</gene>
<dbReference type="PANTHER" id="PTHR44329">
    <property type="entry name" value="SERINE/THREONINE-PROTEIN KINASE TNNI3K-RELATED"/>
    <property type="match status" value="1"/>
</dbReference>
<dbReference type="Pfam" id="PF00564">
    <property type="entry name" value="PB1"/>
    <property type="match status" value="1"/>
</dbReference>
<feature type="domain" description="Protein kinase" evidence="7">
    <location>
        <begin position="910"/>
        <end position="1231"/>
    </location>
</feature>
<dbReference type="InterPro" id="IPR008271">
    <property type="entry name" value="Ser/Thr_kinase_AS"/>
</dbReference>
<keyword evidence="2 5" id="KW-0547">Nucleotide-binding</keyword>
<evidence type="ECO:0000256" key="5">
    <source>
        <dbReference type="PROSITE-ProRule" id="PRU10141"/>
    </source>
</evidence>
<dbReference type="SUPFAM" id="SSF54277">
    <property type="entry name" value="CAD &amp; PB1 domains"/>
    <property type="match status" value="1"/>
</dbReference>
<dbReference type="PROSITE" id="PS00108">
    <property type="entry name" value="PROTEIN_KINASE_ST"/>
    <property type="match status" value="1"/>
</dbReference>
<evidence type="ECO:0000313" key="9">
    <source>
        <dbReference type="Proteomes" id="UP000256970"/>
    </source>
</evidence>
<dbReference type="STRING" id="3088.A0A383V2H6"/>
<evidence type="ECO:0000256" key="2">
    <source>
        <dbReference type="ARBA" id="ARBA00022741"/>
    </source>
</evidence>
<keyword evidence="1" id="KW-0808">Transferase</keyword>
<dbReference type="InterPro" id="IPR051681">
    <property type="entry name" value="Ser/Thr_Kinases-Pseudokinases"/>
</dbReference>
<organism evidence="8 9">
    <name type="scientific">Tetradesmus obliquus</name>
    <name type="common">Green alga</name>
    <name type="synonym">Acutodesmus obliquus</name>
    <dbReference type="NCBI Taxonomy" id="3088"/>
    <lineage>
        <taxon>Eukaryota</taxon>
        <taxon>Viridiplantae</taxon>
        <taxon>Chlorophyta</taxon>
        <taxon>core chlorophytes</taxon>
        <taxon>Chlorophyceae</taxon>
        <taxon>CS clade</taxon>
        <taxon>Sphaeropleales</taxon>
        <taxon>Scenedesmaceae</taxon>
        <taxon>Tetradesmus</taxon>
    </lineage>
</organism>
<proteinExistence type="predicted"/>
<keyword evidence="9" id="KW-1185">Reference proteome</keyword>
<feature type="compositionally biased region" description="Low complexity" evidence="6">
    <location>
        <begin position="797"/>
        <end position="822"/>
    </location>
</feature>
<dbReference type="EMBL" id="FNXT01000025">
    <property type="protein sequence ID" value="SZX59768.1"/>
    <property type="molecule type" value="Genomic_DNA"/>
</dbReference>
<evidence type="ECO:0000256" key="1">
    <source>
        <dbReference type="ARBA" id="ARBA00022679"/>
    </source>
</evidence>
<reference evidence="8 9" key="1">
    <citation type="submission" date="2016-10" db="EMBL/GenBank/DDBJ databases">
        <authorList>
            <person name="Cai Z."/>
        </authorList>
    </citation>
    <scope>NUCLEOTIDE SEQUENCE [LARGE SCALE GENOMIC DNA]</scope>
</reference>
<feature type="region of interest" description="Disordered" evidence="6">
    <location>
        <begin position="682"/>
        <end position="702"/>
    </location>
</feature>
<dbReference type="PROSITE" id="PS00107">
    <property type="entry name" value="PROTEIN_KINASE_ATP"/>
    <property type="match status" value="1"/>
</dbReference>
<dbReference type="Gene3D" id="3.30.200.20">
    <property type="entry name" value="Phosphorylase Kinase, domain 1"/>
    <property type="match status" value="1"/>
</dbReference>
<dbReference type="GO" id="GO:0004674">
    <property type="term" value="F:protein serine/threonine kinase activity"/>
    <property type="evidence" value="ECO:0007669"/>
    <property type="project" value="TreeGrafter"/>
</dbReference>
<dbReference type="InterPro" id="IPR000719">
    <property type="entry name" value="Prot_kinase_dom"/>
</dbReference>
<dbReference type="SMART" id="SM00666">
    <property type="entry name" value="PB1"/>
    <property type="match status" value="1"/>
</dbReference>
<dbReference type="Proteomes" id="UP000256970">
    <property type="component" value="Unassembled WGS sequence"/>
</dbReference>
<dbReference type="InterPro" id="IPR000270">
    <property type="entry name" value="PB1_dom"/>
</dbReference>
<sequence length="1271" mass="123643">MDSNASSVSVSSAQAYVDSLAAAFNSASMMSTAGYTGMSSAIPVCLPLTSGDVLEAIDSQLAPHTPAAEGLDLTEAAVAAAAAAAAAAAPTAAAPAEVHAAAAGALPSAESLDAAGIAAVAAASNPVAAVPMAPGAAAFGTMPTVVPAVAITPAAAAAAAAAALAPGAAVVPAVPVVQPAVVAAPVVPTALAAATDPASVLAANAAAMNAAASAAVANPSSMSAANAAALKAAAVNAAAAAVAADPTSMAALNAMNVAAMNAATASTTSAAAADAAAAAAVNAAAASAAAGNPASAVAANAAAAMQAAAVSAAAKQPTSMSPAEVAAVNAAVMSAAAAANPTSVAAANSPASTAALQAAAAAANPASMTAANAAALNAAAAASASPASMTAANVAAINAAAMSAAAASNPASIAGSAGITAANAAAMNAAAAAANAPNSMAALNSAANAPLLMAAGLSTATALMPTGATPAQIAAGMASVQAVPVIVSQPNSLAGTAAGSITGTAAGSSAASSAVNSELSKRFAAAGLTAGGMPVISAGMPGMSAGMASPPGGLSSSSLAAAAAAAGMGAGVVPQLPASAFAGIPGFSESQLSLASLNNLKSASVASSVLSAAPGLAQQPFSNMSTISNMSMVDPSFGSSPASAAAAAAAMAAAAAAASPMASTAASGKKVRVLLSSGGEYEELPMTSEGSNSTTGGGGGRSMRWRYVGGETRLVGLSRTQSFSAFLQQLAKATSAVWDESCRITYDLPGPDGDSGVLVDLIDDEDLDMMWEEFDSYASLRPGFRLHLYAQLGSKRGSTGGSSSTCPSGDSHVIKAPGVCRPVPAPGGPPPPTKAGPPSETTAAAAAAAAAFGNSSTSTAPGSSNSNVQLTSSEYDDLVADVVTNSSEGSTQLKLADLEAKLEIISPEDLTPVRLLGTGGFGEVYLCRWHSCDVAVKCLNPNLLVPDGGMGSISKDNVGELLKEASILGNVRHPNVVWVYGLVLPPLDAALEAVRSHLGPGQGLDAVKVATSMANRHRAEVAVSQIRPPALVTEYLASGSLRAAITRRADFLSRDSVRIKLALDAARGMDYLHSKHIVHFDLKSANLLVGMRDKTPVCKVADMGLSKQKQQTFVTGVATLRGTLPWIAPEIIHTPASVTQAVDVWSFGIVLYELWALREPYDGLNYHALLHMMSSSKEAVRPPLPGSPEFEGDAGPEPAPGWGQLITDCLATAADDRPTFRDVVSRLENMLRSNRMAKRRTASGPAAAVGTSGAQGAAAAGSLGVSHGVVN</sequence>
<protein>
    <recommendedName>
        <fullName evidence="7">Protein kinase domain-containing protein</fullName>
    </recommendedName>
</protein>
<dbReference type="Pfam" id="PF00069">
    <property type="entry name" value="Pkinase"/>
    <property type="match status" value="1"/>
</dbReference>